<dbReference type="Proteomes" id="UP001597079">
    <property type="component" value="Unassembled WGS sequence"/>
</dbReference>
<keyword evidence="2" id="KW-1185">Reference proteome</keyword>
<gene>
    <name evidence="1" type="ORF">ACFSB2_16715</name>
</gene>
<evidence type="ECO:0000313" key="1">
    <source>
        <dbReference type="EMBL" id="MFD1676348.1"/>
    </source>
</evidence>
<feature type="non-terminal residue" evidence="1">
    <location>
        <position position="1"/>
    </location>
</feature>
<proteinExistence type="predicted"/>
<name>A0ABW4JK64_9BACL</name>
<organism evidence="1 2">
    <name type="scientific">Alicyclobacillus fodiniaquatilis</name>
    <dbReference type="NCBI Taxonomy" id="1661150"/>
    <lineage>
        <taxon>Bacteria</taxon>
        <taxon>Bacillati</taxon>
        <taxon>Bacillota</taxon>
        <taxon>Bacilli</taxon>
        <taxon>Bacillales</taxon>
        <taxon>Alicyclobacillaceae</taxon>
        <taxon>Alicyclobacillus</taxon>
    </lineage>
</organism>
<protein>
    <submittedName>
        <fullName evidence="1">Uncharacterized protein</fullName>
    </submittedName>
</protein>
<dbReference type="EMBL" id="JBHUCX010000050">
    <property type="protein sequence ID" value="MFD1676348.1"/>
    <property type="molecule type" value="Genomic_DNA"/>
</dbReference>
<comment type="caution">
    <text evidence="1">The sequence shown here is derived from an EMBL/GenBank/DDBJ whole genome shotgun (WGS) entry which is preliminary data.</text>
</comment>
<sequence>RFFTRSVQNPYTLIRHLIRETLAIIGLLNHSAAPNYPNYTFNPHTNFGCWFVSHKYILIQIGAINALSCV</sequence>
<evidence type="ECO:0000313" key="2">
    <source>
        <dbReference type="Proteomes" id="UP001597079"/>
    </source>
</evidence>
<accession>A0ABW4JK64</accession>
<dbReference type="RefSeq" id="WP_377944244.1">
    <property type="nucleotide sequence ID" value="NZ_JBHUCX010000050.1"/>
</dbReference>
<reference evidence="2" key="1">
    <citation type="journal article" date="2019" name="Int. J. Syst. Evol. Microbiol.">
        <title>The Global Catalogue of Microorganisms (GCM) 10K type strain sequencing project: providing services to taxonomists for standard genome sequencing and annotation.</title>
        <authorList>
            <consortium name="The Broad Institute Genomics Platform"/>
            <consortium name="The Broad Institute Genome Sequencing Center for Infectious Disease"/>
            <person name="Wu L."/>
            <person name="Ma J."/>
        </authorList>
    </citation>
    <scope>NUCLEOTIDE SEQUENCE [LARGE SCALE GENOMIC DNA]</scope>
    <source>
        <strain evidence="2">CGMCC 1.12286</strain>
    </source>
</reference>